<sequence length="77" mass="8468">MSAKRPEIADEDVQKAFEGALRSRGRGTVPIQWVGVGMDAKGRLLEFVTVEDEPEGWLVFHAMIATTKVLNEVGLGR</sequence>
<accession>A0ABU2DVF4</accession>
<dbReference type="EMBL" id="JAVKGR010000023">
    <property type="protein sequence ID" value="MDR8020351.1"/>
    <property type="molecule type" value="Genomic_DNA"/>
</dbReference>
<reference evidence="1 2" key="1">
    <citation type="submission" date="2023-09" db="EMBL/GenBank/DDBJ databases">
        <title>Description of three actinobacteria isolated from air of manufacturing shop in a pharmaceutical factory.</title>
        <authorList>
            <person name="Zhang D.-F."/>
        </authorList>
    </citation>
    <scope>NUCLEOTIDE SEQUENCE [LARGE SCALE GENOMIC DNA]</scope>
    <source>
        <strain evidence="1 2">LY-0111</strain>
    </source>
</reference>
<dbReference type="Proteomes" id="UP001251870">
    <property type="component" value="Unassembled WGS sequence"/>
</dbReference>
<organism evidence="1 2">
    <name type="scientific">Nesterenkonia aerolata</name>
    <dbReference type="NCBI Taxonomy" id="3074079"/>
    <lineage>
        <taxon>Bacteria</taxon>
        <taxon>Bacillati</taxon>
        <taxon>Actinomycetota</taxon>
        <taxon>Actinomycetes</taxon>
        <taxon>Micrococcales</taxon>
        <taxon>Micrococcaceae</taxon>
        <taxon>Nesterenkonia</taxon>
    </lineage>
</organism>
<gene>
    <name evidence="1" type="ORF">RIL96_12355</name>
</gene>
<proteinExistence type="predicted"/>
<keyword evidence="2" id="KW-1185">Reference proteome</keyword>
<evidence type="ECO:0000313" key="2">
    <source>
        <dbReference type="Proteomes" id="UP001251870"/>
    </source>
</evidence>
<evidence type="ECO:0000313" key="1">
    <source>
        <dbReference type="EMBL" id="MDR8020351.1"/>
    </source>
</evidence>
<name>A0ABU2DVF4_9MICC</name>
<protein>
    <submittedName>
        <fullName evidence="1">Uncharacterized protein</fullName>
    </submittedName>
</protein>
<comment type="caution">
    <text evidence="1">The sequence shown here is derived from an EMBL/GenBank/DDBJ whole genome shotgun (WGS) entry which is preliminary data.</text>
</comment>
<dbReference type="RefSeq" id="WP_310549331.1">
    <property type="nucleotide sequence ID" value="NZ_JAVKGR010000023.1"/>
</dbReference>